<dbReference type="InterPro" id="IPR023214">
    <property type="entry name" value="HAD_sf"/>
</dbReference>
<dbReference type="SUPFAM" id="SSF56784">
    <property type="entry name" value="HAD-like"/>
    <property type="match status" value="1"/>
</dbReference>
<dbReference type="STRING" id="83767.SAMN05660652_01956"/>
<dbReference type="EMBL" id="FNCY01000007">
    <property type="protein sequence ID" value="SDH61606.1"/>
    <property type="molecule type" value="Genomic_DNA"/>
</dbReference>
<keyword evidence="2" id="KW-1185">Reference proteome</keyword>
<dbReference type="Proteomes" id="UP000198607">
    <property type="component" value="Unassembled WGS sequence"/>
</dbReference>
<dbReference type="RefSeq" id="WP_091937076.1">
    <property type="nucleotide sequence ID" value="NZ_FNCY01000007.1"/>
</dbReference>
<protein>
    <submittedName>
        <fullName evidence="1">Haloacid dehalogenase-like hydrolase</fullName>
    </submittedName>
</protein>
<reference evidence="1 2" key="1">
    <citation type="submission" date="2016-10" db="EMBL/GenBank/DDBJ databases">
        <authorList>
            <person name="de Groot N.N."/>
        </authorList>
    </citation>
    <scope>NUCLEOTIDE SEQUENCE [LARGE SCALE GENOMIC DNA]</scope>
    <source>
        <strain evidence="1 2">DSM 5885</strain>
    </source>
</reference>
<accession>A0A1G8DV61</accession>
<keyword evidence="1" id="KW-0378">Hydrolase</keyword>
<dbReference type="AlphaFoldDB" id="A0A1G8DV61"/>
<dbReference type="OrthoDB" id="9180890at2"/>
<sequence length="185" mass="21714">MSNIIVFDIDKTLVKKNLHELIISNWLGGSYLRRVSYKIVCAIISALPHRSLRRRFEYFVMFLICDHDIQRFTIDIMGDANMVNLRLINRIDRYRRLGIEMVMVTAAPSNVVKHLSLHLNIPVYSSRSIFGFLYSDLLGKKYRIYKLLELQGRKIKSIYSDSPLDFYNLSKNYLVLDNFTLTIAR</sequence>
<dbReference type="InterPro" id="IPR036412">
    <property type="entry name" value="HAD-like_sf"/>
</dbReference>
<dbReference type="Pfam" id="PF12710">
    <property type="entry name" value="HAD"/>
    <property type="match status" value="1"/>
</dbReference>
<dbReference type="Gene3D" id="3.40.50.1000">
    <property type="entry name" value="HAD superfamily/HAD-like"/>
    <property type="match status" value="1"/>
</dbReference>
<organism evidence="1 2">
    <name type="scientific">Propionivibrio dicarboxylicus</name>
    <dbReference type="NCBI Taxonomy" id="83767"/>
    <lineage>
        <taxon>Bacteria</taxon>
        <taxon>Pseudomonadati</taxon>
        <taxon>Pseudomonadota</taxon>
        <taxon>Betaproteobacteria</taxon>
        <taxon>Rhodocyclales</taxon>
        <taxon>Rhodocyclaceae</taxon>
        <taxon>Propionivibrio</taxon>
    </lineage>
</organism>
<name>A0A1G8DV61_9RHOO</name>
<dbReference type="GO" id="GO:0016787">
    <property type="term" value="F:hydrolase activity"/>
    <property type="evidence" value="ECO:0007669"/>
    <property type="project" value="UniProtKB-KW"/>
</dbReference>
<proteinExistence type="predicted"/>
<gene>
    <name evidence="1" type="ORF">SAMN05660652_01956</name>
</gene>
<evidence type="ECO:0000313" key="1">
    <source>
        <dbReference type="EMBL" id="SDH61606.1"/>
    </source>
</evidence>
<evidence type="ECO:0000313" key="2">
    <source>
        <dbReference type="Proteomes" id="UP000198607"/>
    </source>
</evidence>